<dbReference type="GO" id="GO:0000287">
    <property type="term" value="F:magnesium ion binding"/>
    <property type="evidence" value="ECO:0007669"/>
    <property type="project" value="UniProtKB-UniRule"/>
</dbReference>
<dbReference type="EMBL" id="CP149782">
    <property type="protein sequence ID" value="WYF43726.1"/>
    <property type="molecule type" value="Genomic_DNA"/>
</dbReference>
<evidence type="ECO:0000313" key="7">
    <source>
        <dbReference type="EMBL" id="WYF43726.1"/>
    </source>
</evidence>
<comment type="similarity">
    <text evidence="5">Belongs to the PINc/VapC protein family.</text>
</comment>
<evidence type="ECO:0000256" key="3">
    <source>
        <dbReference type="ARBA" id="ARBA00022723"/>
    </source>
</evidence>
<dbReference type="Pfam" id="PF01850">
    <property type="entry name" value="PIN"/>
    <property type="match status" value="1"/>
</dbReference>
<accession>A0AAU6Q067</accession>
<dbReference type="InterPro" id="IPR002716">
    <property type="entry name" value="PIN_dom"/>
</dbReference>
<comment type="cofactor">
    <cofactor evidence="5">
        <name>Mg(2+)</name>
        <dbReference type="ChEBI" id="CHEBI:18420"/>
    </cofactor>
</comment>
<keyword evidence="2 5" id="KW-0540">Nuclease</keyword>
<evidence type="ECO:0000256" key="4">
    <source>
        <dbReference type="ARBA" id="ARBA00022801"/>
    </source>
</evidence>
<dbReference type="RefSeq" id="WP_339094652.1">
    <property type="nucleotide sequence ID" value="NZ_CP149782.1"/>
</dbReference>
<evidence type="ECO:0000256" key="5">
    <source>
        <dbReference type="HAMAP-Rule" id="MF_00265"/>
    </source>
</evidence>
<feature type="binding site" evidence="5">
    <location>
        <position position="5"/>
    </location>
    <ligand>
        <name>Mg(2+)</name>
        <dbReference type="ChEBI" id="CHEBI:18420"/>
    </ligand>
</feature>
<name>A0AAU6Q067_9DEIO</name>
<organism evidence="7">
    <name type="scientific">Deinococcus sp. VB142</name>
    <dbReference type="NCBI Taxonomy" id="3112952"/>
    <lineage>
        <taxon>Bacteria</taxon>
        <taxon>Thermotogati</taxon>
        <taxon>Deinococcota</taxon>
        <taxon>Deinococci</taxon>
        <taxon>Deinococcales</taxon>
        <taxon>Deinococcaceae</taxon>
        <taxon>Deinococcus</taxon>
    </lineage>
</organism>
<gene>
    <name evidence="5" type="primary">vapC</name>
    <name evidence="7" type="ORF">WDJ50_09890</name>
</gene>
<reference evidence="7" key="1">
    <citation type="submission" date="2024-03" db="EMBL/GenBank/DDBJ databases">
        <title>Deinococcus weizhi sp. nov., isolated from human skin.</title>
        <authorList>
            <person name="Wei Z."/>
            <person name="Tian F."/>
            <person name="Yang C."/>
            <person name="Xin L.T."/>
            <person name="Wen Z.J."/>
            <person name="Lan K.C."/>
            <person name="Yu L."/>
            <person name="Zhe W."/>
            <person name="Dan F.D."/>
            <person name="Jun W."/>
            <person name="Rui Z."/>
            <person name="Yong X.J."/>
            <person name="Ting Y."/>
            <person name="Wei X."/>
            <person name="Xu Z.G."/>
            <person name="Xin Z."/>
            <person name="Dong F.G."/>
            <person name="Ni X.M."/>
            <person name="Zheng M.G."/>
            <person name="Chun Y."/>
            <person name="Qian W.X."/>
        </authorList>
    </citation>
    <scope>NUCLEOTIDE SEQUENCE</scope>
    <source>
        <strain evidence="7">VB142</strain>
    </source>
</reference>
<keyword evidence="5" id="KW-0460">Magnesium</keyword>
<dbReference type="InterPro" id="IPR022907">
    <property type="entry name" value="VapC_family"/>
</dbReference>
<evidence type="ECO:0000259" key="6">
    <source>
        <dbReference type="Pfam" id="PF01850"/>
    </source>
</evidence>
<dbReference type="HAMAP" id="MF_00265">
    <property type="entry name" value="VapC_Nob1"/>
    <property type="match status" value="1"/>
</dbReference>
<keyword evidence="4 5" id="KW-0378">Hydrolase</keyword>
<comment type="function">
    <text evidence="5">Toxic component of a toxin-antitoxin (TA) system. An RNase.</text>
</comment>
<dbReference type="AlphaFoldDB" id="A0AAU6Q067"/>
<proteinExistence type="inferred from homology"/>
<keyword evidence="5" id="KW-0800">Toxin</keyword>
<feature type="binding site" evidence="5">
    <location>
        <position position="100"/>
    </location>
    <ligand>
        <name>Mg(2+)</name>
        <dbReference type="ChEBI" id="CHEBI:18420"/>
    </ligand>
</feature>
<evidence type="ECO:0000256" key="2">
    <source>
        <dbReference type="ARBA" id="ARBA00022722"/>
    </source>
</evidence>
<evidence type="ECO:0000256" key="1">
    <source>
        <dbReference type="ARBA" id="ARBA00022649"/>
    </source>
</evidence>
<feature type="domain" description="PIN" evidence="6">
    <location>
        <begin position="3"/>
        <end position="130"/>
    </location>
</feature>
<dbReference type="GO" id="GO:0090729">
    <property type="term" value="F:toxin activity"/>
    <property type="evidence" value="ECO:0007669"/>
    <property type="project" value="UniProtKB-KW"/>
</dbReference>
<dbReference type="EC" id="3.1.-.-" evidence="5"/>
<dbReference type="GO" id="GO:0004540">
    <property type="term" value="F:RNA nuclease activity"/>
    <property type="evidence" value="ECO:0007669"/>
    <property type="project" value="InterPro"/>
</dbReference>
<dbReference type="Gene3D" id="3.40.50.1010">
    <property type="entry name" value="5'-nuclease"/>
    <property type="match status" value="1"/>
</dbReference>
<dbReference type="GO" id="GO:0016787">
    <property type="term" value="F:hydrolase activity"/>
    <property type="evidence" value="ECO:0007669"/>
    <property type="project" value="UniProtKB-KW"/>
</dbReference>
<protein>
    <recommendedName>
        <fullName evidence="5">Ribonuclease VapC</fullName>
        <shortName evidence="5">RNase VapC</shortName>
        <ecNumber evidence="5">3.1.-.-</ecNumber>
    </recommendedName>
    <alternativeName>
        <fullName evidence="5">Toxin VapC</fullName>
    </alternativeName>
</protein>
<keyword evidence="3 5" id="KW-0479">Metal-binding</keyword>
<keyword evidence="1 5" id="KW-1277">Toxin-antitoxin system</keyword>
<sequence length="133" mass="14846">MAYLDSSALVKLYLAEPGREEVEKLLESTEAVTTSVIAYAEARATFARRLRNGELSDEEHAQVVEDFESDWAGVNELEVTPEIYRLAGDLTVSHPLRGMDALHLASALRAKTEVDIHFLSFDRELQKVADVLI</sequence>
<dbReference type="SUPFAM" id="SSF88723">
    <property type="entry name" value="PIN domain-like"/>
    <property type="match status" value="1"/>
</dbReference>
<dbReference type="CDD" id="cd09874">
    <property type="entry name" value="PIN_MT3492-like"/>
    <property type="match status" value="1"/>
</dbReference>
<dbReference type="InterPro" id="IPR029060">
    <property type="entry name" value="PIN-like_dom_sf"/>
</dbReference>